<accession>A0ABY4GQD0</accession>
<feature type="domain" description="Helicase C-terminal" evidence="7">
    <location>
        <begin position="221"/>
        <end position="366"/>
    </location>
</feature>
<keyword evidence="4" id="KW-0067">ATP-binding</keyword>
<keyword evidence="1" id="KW-0547">Nucleotide-binding</keyword>
<dbReference type="InterPro" id="IPR004589">
    <property type="entry name" value="DNA_helicase_ATP-dep_RecQ"/>
</dbReference>
<dbReference type="SMART" id="SM00490">
    <property type="entry name" value="HELICc"/>
    <property type="match status" value="1"/>
</dbReference>
<evidence type="ECO:0000313" key="9">
    <source>
        <dbReference type="Proteomes" id="UP000831537"/>
    </source>
</evidence>
<dbReference type="GO" id="GO:0003678">
    <property type="term" value="F:DNA helicase activity"/>
    <property type="evidence" value="ECO:0007669"/>
    <property type="project" value="UniProtKB-EC"/>
</dbReference>
<dbReference type="CDD" id="cd17920">
    <property type="entry name" value="DEXHc_RecQ"/>
    <property type="match status" value="1"/>
</dbReference>
<dbReference type="RefSeq" id="WP_244746198.1">
    <property type="nucleotide sequence ID" value="NZ_CP095071.1"/>
</dbReference>
<keyword evidence="3 8" id="KW-0347">Helicase</keyword>
<feature type="domain" description="Helicase ATP-binding" evidence="6">
    <location>
        <begin position="27"/>
        <end position="194"/>
    </location>
</feature>
<sequence length="516" mass="60040">MSDQQLEQHLHDYFGYNSFREGQKPIIEAVLNKEHVFAVLPTGTGKSICYQLPAMMLDGTVIVVSPLLSLMEDQVKQIKANGFKKVAALNSMLTYQEKESILKRISSYQLIYLSPEMLQINRIIRAIKKLNIHLFVIDEAHCISQWGHEFRPDYLRITDIHQALGSPPLLALTATATPDVQRDILTILQLKQVRTFIYPMDKANISLVVESVTQLHEKQERIRELVSTYRVPTLVYFSSREETAKVAAYLQSAVKDRNIAFYHGGLDNQDRLLIQQQFMNNQIDIVCCTNAFGMGINKKDIQLVIHYHIPSQIESFIQEIGRAGREGQEVVSLTLFHESDAFIPRRLIESELPTLSLIQQQLEIIYQTEPTVEEVRQSFLLSANGVESQWRFFQYQLERLGLLKHASWQINAISHQDVLDALESTMTARMAYKEQKLSEMLQWIYIDKCRRDTLFRHFQNHVQDPSFMCCSYCDFKWEHWQPEEMTREERVQEWQQLLSDLLYQGEKNEKQSSTTD</sequence>
<dbReference type="EMBL" id="CP095071">
    <property type="protein sequence ID" value="UOQ85907.1"/>
    <property type="molecule type" value="Genomic_DNA"/>
</dbReference>
<evidence type="ECO:0000256" key="5">
    <source>
        <dbReference type="ARBA" id="ARBA00023125"/>
    </source>
</evidence>
<organism evidence="8 9">
    <name type="scientific">Gracilibacillus salinarum</name>
    <dbReference type="NCBI Taxonomy" id="2932255"/>
    <lineage>
        <taxon>Bacteria</taxon>
        <taxon>Bacillati</taxon>
        <taxon>Bacillota</taxon>
        <taxon>Bacilli</taxon>
        <taxon>Bacillales</taxon>
        <taxon>Bacillaceae</taxon>
        <taxon>Gracilibacillus</taxon>
    </lineage>
</organism>
<evidence type="ECO:0000256" key="2">
    <source>
        <dbReference type="ARBA" id="ARBA00022801"/>
    </source>
</evidence>
<evidence type="ECO:0000256" key="1">
    <source>
        <dbReference type="ARBA" id="ARBA00022741"/>
    </source>
</evidence>
<dbReference type="PANTHER" id="PTHR13710">
    <property type="entry name" value="DNA HELICASE RECQ FAMILY MEMBER"/>
    <property type="match status" value="1"/>
</dbReference>
<dbReference type="InterPro" id="IPR001650">
    <property type="entry name" value="Helicase_C-like"/>
</dbReference>
<reference evidence="8 9" key="1">
    <citation type="submission" date="2022-04" db="EMBL/GenBank/DDBJ databases">
        <title>Gracilibacillus sp. isolated from saltern.</title>
        <authorList>
            <person name="Won M."/>
            <person name="Lee C.-M."/>
            <person name="Woen H.-Y."/>
            <person name="Kwon S.-W."/>
        </authorList>
    </citation>
    <scope>NUCLEOTIDE SEQUENCE [LARGE SCALE GENOMIC DNA]</scope>
    <source>
        <strain evidence="8 9">SSPM10-3</strain>
    </source>
</reference>
<dbReference type="GO" id="GO:0016787">
    <property type="term" value="F:hydrolase activity"/>
    <property type="evidence" value="ECO:0007669"/>
    <property type="project" value="UniProtKB-KW"/>
</dbReference>
<dbReference type="Gene3D" id="3.40.50.300">
    <property type="entry name" value="P-loop containing nucleotide triphosphate hydrolases"/>
    <property type="match status" value="2"/>
</dbReference>
<dbReference type="InterPro" id="IPR027417">
    <property type="entry name" value="P-loop_NTPase"/>
</dbReference>
<dbReference type="SMART" id="SM00487">
    <property type="entry name" value="DEXDc"/>
    <property type="match status" value="1"/>
</dbReference>
<dbReference type="PROSITE" id="PS51192">
    <property type="entry name" value="HELICASE_ATP_BIND_1"/>
    <property type="match status" value="1"/>
</dbReference>
<evidence type="ECO:0000313" key="8">
    <source>
        <dbReference type="EMBL" id="UOQ85907.1"/>
    </source>
</evidence>
<dbReference type="NCBIfam" id="TIGR00614">
    <property type="entry name" value="recQ_fam"/>
    <property type="match status" value="1"/>
</dbReference>
<dbReference type="Pfam" id="PF00271">
    <property type="entry name" value="Helicase_C"/>
    <property type="match status" value="1"/>
</dbReference>
<dbReference type="InterPro" id="IPR011545">
    <property type="entry name" value="DEAD/DEAH_box_helicase_dom"/>
</dbReference>
<keyword evidence="5" id="KW-0238">DNA-binding</keyword>
<name>A0ABY4GQD0_9BACI</name>
<evidence type="ECO:0000256" key="3">
    <source>
        <dbReference type="ARBA" id="ARBA00022806"/>
    </source>
</evidence>
<gene>
    <name evidence="8" type="ORF">MUN87_03080</name>
</gene>
<dbReference type="PROSITE" id="PS51194">
    <property type="entry name" value="HELICASE_CTER"/>
    <property type="match status" value="1"/>
</dbReference>
<dbReference type="PROSITE" id="PS00690">
    <property type="entry name" value="DEAH_ATP_HELICASE"/>
    <property type="match status" value="1"/>
</dbReference>
<dbReference type="Proteomes" id="UP000831537">
    <property type="component" value="Chromosome"/>
</dbReference>
<keyword evidence="9" id="KW-1185">Reference proteome</keyword>
<evidence type="ECO:0000259" key="7">
    <source>
        <dbReference type="PROSITE" id="PS51194"/>
    </source>
</evidence>
<dbReference type="PANTHER" id="PTHR13710:SF84">
    <property type="entry name" value="ATP-DEPENDENT DNA HELICASE RECS-RELATED"/>
    <property type="match status" value="1"/>
</dbReference>
<keyword evidence="2 8" id="KW-0378">Hydrolase</keyword>
<dbReference type="Pfam" id="PF00270">
    <property type="entry name" value="DEAD"/>
    <property type="match status" value="1"/>
</dbReference>
<dbReference type="EC" id="3.6.4.12" evidence="8"/>
<evidence type="ECO:0000259" key="6">
    <source>
        <dbReference type="PROSITE" id="PS51192"/>
    </source>
</evidence>
<proteinExistence type="predicted"/>
<dbReference type="SUPFAM" id="SSF52540">
    <property type="entry name" value="P-loop containing nucleoside triphosphate hydrolases"/>
    <property type="match status" value="1"/>
</dbReference>
<evidence type="ECO:0000256" key="4">
    <source>
        <dbReference type="ARBA" id="ARBA00022840"/>
    </source>
</evidence>
<dbReference type="InterPro" id="IPR014001">
    <property type="entry name" value="Helicase_ATP-bd"/>
</dbReference>
<dbReference type="InterPro" id="IPR002464">
    <property type="entry name" value="DNA/RNA_helicase_DEAH_CS"/>
</dbReference>
<protein>
    <submittedName>
        <fullName evidence="8">RecQ family ATP-dependent DNA helicase</fullName>
        <ecNumber evidence="8">3.6.4.12</ecNumber>
    </submittedName>
</protein>